<dbReference type="PANTHER" id="PTHR34047">
    <property type="entry name" value="NUCLEAR INTRON MATURASE 1, MITOCHONDRIAL-RELATED"/>
    <property type="match status" value="1"/>
</dbReference>
<name>A0A7G9YDU8_9EURY</name>
<proteinExistence type="predicted"/>
<dbReference type="Pfam" id="PF13655">
    <property type="entry name" value="RVT_N"/>
    <property type="match status" value="1"/>
</dbReference>
<accession>A0A7G9YDU8</accession>
<sequence>MLTPSQIRITKAVKQGKWHLVKRLQYLLTHSFYAKLLAVRRVTQNKGTRTAGIDGAKWITPNSMMNAALKLSDKKYKAKPLRRVYIPKPGTTKKRPLSIPTMHDRAMQML</sequence>
<dbReference type="InterPro" id="IPR051083">
    <property type="entry name" value="GrpII_Intron_Splice-Mob/Def"/>
</dbReference>
<gene>
    <name evidence="2" type="ORF">NDLBFEBI_00004</name>
</gene>
<dbReference type="InterPro" id="IPR025960">
    <property type="entry name" value="RVT_N"/>
</dbReference>
<evidence type="ECO:0000313" key="2">
    <source>
        <dbReference type="EMBL" id="QNO46182.1"/>
    </source>
</evidence>
<protein>
    <recommendedName>
        <fullName evidence="1">Reverse transcriptase N-terminal domain-containing protein</fullName>
    </recommendedName>
</protein>
<dbReference type="EMBL" id="MT631171">
    <property type="protein sequence ID" value="QNO46182.1"/>
    <property type="molecule type" value="Genomic_DNA"/>
</dbReference>
<dbReference type="AlphaFoldDB" id="A0A7G9YDU8"/>
<feature type="domain" description="Reverse transcriptase N-terminal" evidence="1">
    <location>
        <begin position="6"/>
        <end position="71"/>
    </location>
</feature>
<dbReference type="PANTHER" id="PTHR34047:SF8">
    <property type="entry name" value="PROTEIN YKFC"/>
    <property type="match status" value="1"/>
</dbReference>
<reference evidence="2" key="1">
    <citation type="submission" date="2020-06" db="EMBL/GenBank/DDBJ databases">
        <title>Unique genomic features of the anaerobic methanotrophic archaea.</title>
        <authorList>
            <person name="Chadwick G.L."/>
            <person name="Skennerton C.T."/>
            <person name="Laso-Perez R."/>
            <person name="Leu A.O."/>
            <person name="Speth D.R."/>
            <person name="Yu H."/>
            <person name="Morgan-Lang C."/>
            <person name="Hatzenpichler R."/>
            <person name="Goudeau D."/>
            <person name="Malmstrom R."/>
            <person name="Brazelton W.J."/>
            <person name="Woyke T."/>
            <person name="Hallam S.J."/>
            <person name="Tyson G.W."/>
            <person name="Wegener G."/>
            <person name="Boetius A."/>
            <person name="Orphan V."/>
        </authorList>
    </citation>
    <scope>NUCLEOTIDE SEQUENCE</scope>
</reference>
<organism evidence="2">
    <name type="scientific">Candidatus Methanogaster sp. ANME-2c ERB4</name>
    <dbReference type="NCBI Taxonomy" id="2759911"/>
    <lineage>
        <taxon>Archaea</taxon>
        <taxon>Methanobacteriati</taxon>
        <taxon>Methanobacteriota</taxon>
        <taxon>Stenosarchaea group</taxon>
        <taxon>Methanomicrobia</taxon>
        <taxon>Methanosarcinales</taxon>
        <taxon>ANME-2 cluster</taxon>
        <taxon>Candidatus Methanogasteraceae</taxon>
        <taxon>Candidatus Methanogaster</taxon>
    </lineage>
</organism>
<evidence type="ECO:0000259" key="1">
    <source>
        <dbReference type="Pfam" id="PF13655"/>
    </source>
</evidence>